<dbReference type="SUPFAM" id="SSF52799">
    <property type="entry name" value="(Phosphotyrosine protein) phosphatases II"/>
    <property type="match status" value="1"/>
</dbReference>
<dbReference type="PANTHER" id="PTHR10159:SF519">
    <property type="entry name" value="DUAL SPECIFICITY PROTEIN PHOSPHATASE MPK3"/>
    <property type="match status" value="1"/>
</dbReference>
<dbReference type="CDD" id="cd14498">
    <property type="entry name" value="DSP"/>
    <property type="match status" value="1"/>
</dbReference>
<keyword evidence="3" id="KW-0378">Hydrolase</keyword>
<gene>
    <name evidence="7" type="ORF">GFSPODELE1_LOCUS9576</name>
</gene>
<dbReference type="Pfam" id="PF00782">
    <property type="entry name" value="DSPc"/>
    <property type="match status" value="1"/>
</dbReference>
<dbReference type="SMART" id="SM00195">
    <property type="entry name" value="DSPc"/>
    <property type="match status" value="1"/>
</dbReference>
<feature type="domain" description="Tyrosine specific protein phosphatases" evidence="6">
    <location>
        <begin position="81"/>
        <end position="141"/>
    </location>
</feature>
<dbReference type="EC" id="3.1.3.48" evidence="2"/>
<comment type="similarity">
    <text evidence="1">Belongs to the protein-tyrosine phosphatase family. Non-receptor class dual specificity subfamily.</text>
</comment>
<sequence>MHMAKGKKPHPRKTETTMKESASLILDPYLYLGPCSAASSSFVSSVGITHILSIGSTPTTHFPNVVYERIPLIDSPTSSLLHAANRAAIFLDSVEAAGGKVLVHCSAAISRSPAVVAAYLVIRKRMSLKQALGRILQTRPSTSPNRGFMVQLNEIELEHLGALSLGLDELPRRKEERLALFVDVAENNGGTALALC</sequence>
<dbReference type="Gene3D" id="3.90.190.10">
    <property type="entry name" value="Protein tyrosine phosphatase superfamily"/>
    <property type="match status" value="1"/>
</dbReference>
<dbReference type="PROSITE" id="PS50054">
    <property type="entry name" value="TYR_PHOSPHATASE_DUAL"/>
    <property type="match status" value="1"/>
</dbReference>
<dbReference type="InterPro" id="IPR029021">
    <property type="entry name" value="Prot-tyrosine_phosphatase-like"/>
</dbReference>
<keyword evidence="8" id="KW-1185">Reference proteome</keyword>
<accession>A0ABP1E217</accession>
<dbReference type="Proteomes" id="UP001497453">
    <property type="component" value="Chromosome 8"/>
</dbReference>
<protein>
    <recommendedName>
        <fullName evidence="2">protein-tyrosine-phosphatase</fullName>
        <ecNumber evidence="2">3.1.3.48</ecNumber>
    </recommendedName>
</protein>
<dbReference type="InterPro" id="IPR020422">
    <property type="entry name" value="TYR_PHOSPHATASE_DUAL_dom"/>
</dbReference>
<evidence type="ECO:0000259" key="5">
    <source>
        <dbReference type="PROSITE" id="PS50054"/>
    </source>
</evidence>
<evidence type="ECO:0000259" key="6">
    <source>
        <dbReference type="PROSITE" id="PS50056"/>
    </source>
</evidence>
<evidence type="ECO:0000256" key="1">
    <source>
        <dbReference type="ARBA" id="ARBA00008601"/>
    </source>
</evidence>
<evidence type="ECO:0000313" key="8">
    <source>
        <dbReference type="Proteomes" id="UP001497453"/>
    </source>
</evidence>
<reference evidence="8" key="1">
    <citation type="submission" date="2024-04" db="EMBL/GenBank/DDBJ databases">
        <authorList>
            <person name="Shaw F."/>
            <person name="Minotto A."/>
        </authorList>
    </citation>
    <scope>NUCLEOTIDE SEQUENCE [LARGE SCALE GENOMIC DNA]</scope>
</reference>
<evidence type="ECO:0000256" key="3">
    <source>
        <dbReference type="ARBA" id="ARBA00022801"/>
    </source>
</evidence>
<dbReference type="InterPro" id="IPR000340">
    <property type="entry name" value="Dual-sp_phosphatase_cat-dom"/>
</dbReference>
<name>A0ABP1E217_9APHY</name>
<keyword evidence="4" id="KW-0904">Protein phosphatase</keyword>
<evidence type="ECO:0000256" key="2">
    <source>
        <dbReference type="ARBA" id="ARBA00013064"/>
    </source>
</evidence>
<dbReference type="EMBL" id="OZ037951">
    <property type="protein sequence ID" value="CAL1713987.1"/>
    <property type="molecule type" value="Genomic_DNA"/>
</dbReference>
<feature type="domain" description="Tyrosine-protein phosphatase" evidence="5">
    <location>
        <begin position="21"/>
        <end position="161"/>
    </location>
</feature>
<evidence type="ECO:0000313" key="7">
    <source>
        <dbReference type="EMBL" id="CAL1713987.1"/>
    </source>
</evidence>
<organism evidence="7 8">
    <name type="scientific">Somion occarium</name>
    <dbReference type="NCBI Taxonomy" id="3059160"/>
    <lineage>
        <taxon>Eukaryota</taxon>
        <taxon>Fungi</taxon>
        <taxon>Dikarya</taxon>
        <taxon>Basidiomycota</taxon>
        <taxon>Agaricomycotina</taxon>
        <taxon>Agaricomycetes</taxon>
        <taxon>Polyporales</taxon>
        <taxon>Cerrenaceae</taxon>
        <taxon>Somion</taxon>
    </lineage>
</organism>
<dbReference type="PANTHER" id="PTHR10159">
    <property type="entry name" value="DUAL SPECIFICITY PROTEIN PHOSPHATASE"/>
    <property type="match status" value="1"/>
</dbReference>
<dbReference type="PROSITE" id="PS50056">
    <property type="entry name" value="TYR_PHOSPHATASE_2"/>
    <property type="match status" value="1"/>
</dbReference>
<evidence type="ECO:0000256" key="4">
    <source>
        <dbReference type="ARBA" id="ARBA00022912"/>
    </source>
</evidence>
<proteinExistence type="inferred from homology"/>
<dbReference type="InterPro" id="IPR000387">
    <property type="entry name" value="Tyr_Pase_dom"/>
</dbReference>